<dbReference type="Proteomes" id="UP000541444">
    <property type="component" value="Unassembled WGS sequence"/>
</dbReference>
<proteinExistence type="predicted"/>
<dbReference type="AlphaFoldDB" id="A0A7J7LHM6"/>
<evidence type="ECO:0000313" key="1">
    <source>
        <dbReference type="EMBL" id="KAF6142171.1"/>
    </source>
</evidence>
<gene>
    <name evidence="1" type="ORF">GIB67_037089</name>
</gene>
<organism evidence="1 2">
    <name type="scientific">Kingdonia uniflora</name>
    <dbReference type="NCBI Taxonomy" id="39325"/>
    <lineage>
        <taxon>Eukaryota</taxon>
        <taxon>Viridiplantae</taxon>
        <taxon>Streptophyta</taxon>
        <taxon>Embryophyta</taxon>
        <taxon>Tracheophyta</taxon>
        <taxon>Spermatophyta</taxon>
        <taxon>Magnoliopsida</taxon>
        <taxon>Ranunculales</taxon>
        <taxon>Circaeasteraceae</taxon>
        <taxon>Kingdonia</taxon>
    </lineage>
</organism>
<keyword evidence="2" id="KW-1185">Reference proteome</keyword>
<reference evidence="1 2" key="1">
    <citation type="journal article" date="2020" name="IScience">
        <title>Genome Sequencing of the Endangered Kingdonia uniflora (Circaeasteraceae, Ranunculales) Reveals Potential Mechanisms of Evolutionary Specialization.</title>
        <authorList>
            <person name="Sun Y."/>
            <person name="Deng T."/>
            <person name="Zhang A."/>
            <person name="Moore M.J."/>
            <person name="Landis J.B."/>
            <person name="Lin N."/>
            <person name="Zhang H."/>
            <person name="Zhang X."/>
            <person name="Huang J."/>
            <person name="Zhang X."/>
            <person name="Sun H."/>
            <person name="Wang H."/>
        </authorList>
    </citation>
    <scope>NUCLEOTIDE SEQUENCE [LARGE SCALE GENOMIC DNA]</scope>
    <source>
        <strain evidence="1">TB1705</strain>
        <tissue evidence="1">Leaf</tissue>
    </source>
</reference>
<name>A0A7J7LHM6_9MAGN</name>
<sequence>MYLPKLSKIRLDLLVYKIDEIPHIVPLESNSVMHSVRYIMLAVPMIFVSSPMYKVRQ</sequence>
<dbReference type="EMBL" id="JACGCM010002279">
    <property type="protein sequence ID" value="KAF6142171.1"/>
    <property type="molecule type" value="Genomic_DNA"/>
</dbReference>
<accession>A0A7J7LHM6</accession>
<evidence type="ECO:0000313" key="2">
    <source>
        <dbReference type="Proteomes" id="UP000541444"/>
    </source>
</evidence>
<protein>
    <submittedName>
        <fullName evidence="1">Uncharacterized protein</fullName>
    </submittedName>
</protein>
<comment type="caution">
    <text evidence="1">The sequence shown here is derived from an EMBL/GenBank/DDBJ whole genome shotgun (WGS) entry which is preliminary data.</text>
</comment>